<protein>
    <recommendedName>
        <fullName evidence="1">Protein kinase domain-containing protein</fullName>
    </recommendedName>
</protein>
<evidence type="ECO:0000313" key="2">
    <source>
        <dbReference type="EMBL" id="KAK9068377.1"/>
    </source>
</evidence>
<dbReference type="Gene3D" id="1.10.510.10">
    <property type="entry name" value="Transferase(Phosphotransferase) domain 1"/>
    <property type="match status" value="1"/>
</dbReference>
<dbReference type="SUPFAM" id="SSF56112">
    <property type="entry name" value="Protein kinase-like (PK-like)"/>
    <property type="match status" value="1"/>
</dbReference>
<comment type="caution">
    <text evidence="2">The sequence shown here is derived from an EMBL/GenBank/DDBJ whole genome shotgun (WGS) entry which is preliminary data.</text>
</comment>
<dbReference type="PANTHER" id="PTHR27003">
    <property type="entry name" value="OS07G0166700 PROTEIN"/>
    <property type="match status" value="1"/>
</dbReference>
<dbReference type="GO" id="GO:0004714">
    <property type="term" value="F:transmembrane receptor protein tyrosine kinase activity"/>
    <property type="evidence" value="ECO:0007669"/>
    <property type="project" value="InterPro"/>
</dbReference>
<keyword evidence="3" id="KW-1185">Reference proteome</keyword>
<evidence type="ECO:0000313" key="3">
    <source>
        <dbReference type="Proteomes" id="UP001408789"/>
    </source>
</evidence>
<dbReference type="Pfam" id="PF07714">
    <property type="entry name" value="PK_Tyr_Ser-Thr"/>
    <property type="match status" value="1"/>
</dbReference>
<feature type="domain" description="Protein kinase" evidence="1">
    <location>
        <begin position="25"/>
        <end position="300"/>
    </location>
</feature>
<dbReference type="GO" id="GO:0005524">
    <property type="term" value="F:ATP binding"/>
    <property type="evidence" value="ECO:0007669"/>
    <property type="project" value="InterPro"/>
</dbReference>
<dbReference type="PANTHER" id="PTHR27003:SF383">
    <property type="entry name" value="TYROSINE-PROTEIN KINASE, NON-RECEPTOR JAK_TYK2-RELATED"/>
    <property type="match status" value="1"/>
</dbReference>
<dbReference type="GO" id="GO:0009506">
    <property type="term" value="C:plasmodesma"/>
    <property type="evidence" value="ECO:0007669"/>
    <property type="project" value="TreeGrafter"/>
</dbReference>
<sequence length="317" mass="36381">MASTMPVFADLRIPLEEVLKATNNFHDDNIIGHGDFGPAYKGQLLWSGKSMKIVARRLDRKHGLGDSAFLTEVSMLSNLKHTNLVSIIGFCEEKGEKIIINTYEANGSLERFLDSPNFTWTQRLRVCLGVARALSYLHSYEGRDYAVIHRFINSSTILLDENWEAKLSGFEISIKQPIQRKDQVLLCDPIGKVEYTDPATEKTNGVTHKSDIYSLGVVLFELLCGRKAFIWNEADRFLPPLAKHHYENKDLQDIIHPDLWNQMSQKSLLHYSKVAYACLKEERAHRPDTKNLIDELEKSLEFQLRRENLVRPSLFSF</sequence>
<accession>A0AAP0D8U2</accession>
<dbReference type="AlphaFoldDB" id="A0AAP0D8U2"/>
<dbReference type="GO" id="GO:0005886">
    <property type="term" value="C:plasma membrane"/>
    <property type="evidence" value="ECO:0007669"/>
    <property type="project" value="TreeGrafter"/>
</dbReference>
<gene>
    <name evidence="2" type="ORF">SSX86_012490</name>
</gene>
<reference evidence="2 3" key="1">
    <citation type="submission" date="2024-04" db="EMBL/GenBank/DDBJ databases">
        <title>The reference genome of an endangered Asteraceae, Deinandra increscens subsp. villosa, native to the Central Coast of California.</title>
        <authorList>
            <person name="Guilliams M."/>
            <person name="Hasenstab-Lehman K."/>
            <person name="Meyer R."/>
            <person name="Mcevoy S."/>
        </authorList>
    </citation>
    <scope>NUCLEOTIDE SEQUENCE [LARGE SCALE GENOMIC DNA]</scope>
    <source>
        <tissue evidence="2">Leaf</tissue>
    </source>
</reference>
<dbReference type="PIRSF" id="PIRSF000654">
    <property type="entry name" value="Integrin-linked_kinase"/>
    <property type="match status" value="1"/>
</dbReference>
<organism evidence="2 3">
    <name type="scientific">Deinandra increscens subsp. villosa</name>
    <dbReference type="NCBI Taxonomy" id="3103831"/>
    <lineage>
        <taxon>Eukaryota</taxon>
        <taxon>Viridiplantae</taxon>
        <taxon>Streptophyta</taxon>
        <taxon>Embryophyta</taxon>
        <taxon>Tracheophyta</taxon>
        <taxon>Spermatophyta</taxon>
        <taxon>Magnoliopsida</taxon>
        <taxon>eudicotyledons</taxon>
        <taxon>Gunneridae</taxon>
        <taxon>Pentapetalae</taxon>
        <taxon>asterids</taxon>
        <taxon>campanulids</taxon>
        <taxon>Asterales</taxon>
        <taxon>Asteraceae</taxon>
        <taxon>Asteroideae</taxon>
        <taxon>Heliantheae alliance</taxon>
        <taxon>Madieae</taxon>
        <taxon>Madiinae</taxon>
        <taxon>Deinandra</taxon>
    </lineage>
</organism>
<dbReference type="InterPro" id="IPR001245">
    <property type="entry name" value="Ser-Thr/Tyr_kinase_cat_dom"/>
</dbReference>
<dbReference type="Gene3D" id="3.30.200.20">
    <property type="entry name" value="Phosphorylase Kinase, domain 1"/>
    <property type="match status" value="1"/>
</dbReference>
<dbReference type="Proteomes" id="UP001408789">
    <property type="component" value="Unassembled WGS sequence"/>
</dbReference>
<dbReference type="EMBL" id="JBCNJP010000014">
    <property type="protein sequence ID" value="KAK9068377.1"/>
    <property type="molecule type" value="Genomic_DNA"/>
</dbReference>
<dbReference type="PROSITE" id="PS50011">
    <property type="entry name" value="PROTEIN_KINASE_DOM"/>
    <property type="match status" value="1"/>
</dbReference>
<dbReference type="InterPro" id="IPR045272">
    <property type="entry name" value="ANXUR1/2-like"/>
</dbReference>
<dbReference type="InterPro" id="IPR011009">
    <property type="entry name" value="Kinase-like_dom_sf"/>
</dbReference>
<evidence type="ECO:0000259" key="1">
    <source>
        <dbReference type="PROSITE" id="PS50011"/>
    </source>
</evidence>
<dbReference type="InterPro" id="IPR000719">
    <property type="entry name" value="Prot_kinase_dom"/>
</dbReference>
<name>A0AAP0D8U2_9ASTR</name>
<proteinExistence type="predicted"/>